<dbReference type="InterPro" id="IPR051081">
    <property type="entry name" value="HTH_MetalResp_TranReg"/>
</dbReference>
<dbReference type="PROSITE" id="PS50987">
    <property type="entry name" value="HTH_ARSR_2"/>
    <property type="match status" value="1"/>
</dbReference>
<dbReference type="PANTHER" id="PTHR33154:SF28">
    <property type="entry name" value="HTH-TYPE TRANSCRIPTIONAL REGULATOR YGAV-RELATED"/>
    <property type="match status" value="1"/>
</dbReference>
<dbReference type="CDD" id="cd00090">
    <property type="entry name" value="HTH_ARSR"/>
    <property type="match status" value="1"/>
</dbReference>
<dbReference type="GO" id="GO:0003700">
    <property type="term" value="F:DNA-binding transcription factor activity"/>
    <property type="evidence" value="ECO:0007669"/>
    <property type="project" value="InterPro"/>
</dbReference>
<dbReference type="InterPro" id="IPR036390">
    <property type="entry name" value="WH_DNA-bd_sf"/>
</dbReference>
<dbReference type="SUPFAM" id="SSF46785">
    <property type="entry name" value="Winged helix' DNA-binding domain"/>
    <property type="match status" value="1"/>
</dbReference>
<protein>
    <submittedName>
        <fullName evidence="5">ArsR family transcriptional regulator</fullName>
    </submittedName>
</protein>
<evidence type="ECO:0000256" key="2">
    <source>
        <dbReference type="ARBA" id="ARBA00023125"/>
    </source>
</evidence>
<dbReference type="SMART" id="SM00418">
    <property type="entry name" value="HTH_ARSR"/>
    <property type="match status" value="1"/>
</dbReference>
<dbReference type="InterPro" id="IPR036388">
    <property type="entry name" value="WH-like_DNA-bd_sf"/>
</dbReference>
<accession>A0A7C1NWM1</accession>
<evidence type="ECO:0000313" key="5">
    <source>
        <dbReference type="EMBL" id="HEB44208.1"/>
    </source>
</evidence>
<dbReference type="PANTHER" id="PTHR33154">
    <property type="entry name" value="TRANSCRIPTIONAL REGULATOR, ARSR FAMILY"/>
    <property type="match status" value="1"/>
</dbReference>
<organism evidence="5">
    <name type="scientific">Agrobacterium albertimagni</name>
    <dbReference type="NCBI Taxonomy" id="147266"/>
    <lineage>
        <taxon>Bacteria</taxon>
        <taxon>Pseudomonadati</taxon>
        <taxon>Pseudomonadota</taxon>
        <taxon>Alphaproteobacteria</taxon>
        <taxon>Hyphomicrobiales</taxon>
        <taxon>Rhizobiaceae</taxon>
        <taxon>Rhizobium/Agrobacterium group</taxon>
        <taxon>Agrobacterium</taxon>
    </lineage>
</organism>
<dbReference type="NCBIfam" id="NF033788">
    <property type="entry name" value="HTH_metalloreg"/>
    <property type="match status" value="1"/>
</dbReference>
<proteinExistence type="predicted"/>
<keyword evidence="3" id="KW-0804">Transcription</keyword>
<dbReference type="EMBL" id="DSKI01000571">
    <property type="protein sequence ID" value="HEB44208.1"/>
    <property type="molecule type" value="Genomic_DNA"/>
</dbReference>
<dbReference type="Gene3D" id="1.10.10.10">
    <property type="entry name" value="Winged helix-like DNA-binding domain superfamily/Winged helix DNA-binding domain"/>
    <property type="match status" value="1"/>
</dbReference>
<dbReference type="PRINTS" id="PR00778">
    <property type="entry name" value="HTHARSR"/>
</dbReference>
<reference evidence="5" key="1">
    <citation type="journal article" date="2020" name="mSystems">
        <title>Genome- and Community-Level Interaction Insights into Carbon Utilization and Element Cycling Functions of Hydrothermarchaeota in Hydrothermal Sediment.</title>
        <authorList>
            <person name="Zhou Z."/>
            <person name="Liu Y."/>
            <person name="Xu W."/>
            <person name="Pan J."/>
            <person name="Luo Z.H."/>
            <person name="Li M."/>
        </authorList>
    </citation>
    <scope>NUCLEOTIDE SEQUENCE [LARGE SCALE GENOMIC DNA]</scope>
    <source>
        <strain evidence="5">SpSt-243</strain>
    </source>
</reference>
<evidence type="ECO:0000259" key="4">
    <source>
        <dbReference type="PROSITE" id="PS50987"/>
    </source>
</evidence>
<dbReference type="Pfam" id="PF01022">
    <property type="entry name" value="HTH_5"/>
    <property type="match status" value="1"/>
</dbReference>
<keyword evidence="2" id="KW-0238">DNA-binding</keyword>
<dbReference type="InterPro" id="IPR011991">
    <property type="entry name" value="ArsR-like_HTH"/>
</dbReference>
<feature type="domain" description="HTH arsR-type" evidence="4">
    <location>
        <begin position="1"/>
        <end position="88"/>
    </location>
</feature>
<gene>
    <name evidence="5" type="ORF">ENP70_11060</name>
</gene>
<dbReference type="AlphaFoldDB" id="A0A7C1NWM1"/>
<dbReference type="InterPro" id="IPR001845">
    <property type="entry name" value="HTH_ArsR_DNA-bd_dom"/>
</dbReference>
<name>A0A7C1NWM1_9HYPH</name>
<sequence length="97" mass="10785">MSAAVLDAMANPSRLRTLMLICEREWTVGDLAVQIGISQSALSQHLRRLRVAKLVKVRRESQWMLYRCEDVAVLAILDVLGLRVNDSSWIGSTSASS</sequence>
<dbReference type="GO" id="GO:0003677">
    <property type="term" value="F:DNA binding"/>
    <property type="evidence" value="ECO:0007669"/>
    <property type="project" value="UniProtKB-KW"/>
</dbReference>
<evidence type="ECO:0000256" key="1">
    <source>
        <dbReference type="ARBA" id="ARBA00023015"/>
    </source>
</evidence>
<keyword evidence="1" id="KW-0805">Transcription regulation</keyword>
<evidence type="ECO:0000256" key="3">
    <source>
        <dbReference type="ARBA" id="ARBA00023163"/>
    </source>
</evidence>
<comment type="caution">
    <text evidence="5">The sequence shown here is derived from an EMBL/GenBank/DDBJ whole genome shotgun (WGS) entry which is preliminary data.</text>
</comment>